<evidence type="ECO:0000313" key="2">
    <source>
        <dbReference type="EMBL" id="VDO24136.1"/>
    </source>
</evidence>
<sequence length="177" mass="19997">MTVPTFWHRIFISSTARQKFRAGRCTFTPHCNILGPGRRASTGAISADEDINHIFTNAVQALPVTADEAWKGTAQDRLLQQVNSCLREAWLTKNHKSQVSLFLQSSECTFNSRRMSSNSRSSGHPRTPAVKRSSTVTQSTSWNRTHEGHSPQLCLLAWNRSGYRKYCAALHQMLYSR</sequence>
<evidence type="ECO:0000313" key="3">
    <source>
        <dbReference type="Proteomes" id="UP000268014"/>
    </source>
</evidence>
<gene>
    <name evidence="2" type="ORF">HPLM_LOCUS4848</name>
</gene>
<reference evidence="2 3" key="1">
    <citation type="submission" date="2018-11" db="EMBL/GenBank/DDBJ databases">
        <authorList>
            <consortium name="Pathogen Informatics"/>
        </authorList>
    </citation>
    <scope>NUCLEOTIDE SEQUENCE [LARGE SCALE GENOMIC DNA]</scope>
    <source>
        <strain evidence="2 3">MHpl1</strain>
    </source>
</reference>
<keyword evidence="3" id="KW-1185">Reference proteome</keyword>
<feature type="region of interest" description="Disordered" evidence="1">
    <location>
        <begin position="113"/>
        <end position="147"/>
    </location>
</feature>
<feature type="compositionally biased region" description="Low complexity" evidence="1">
    <location>
        <begin position="113"/>
        <end position="122"/>
    </location>
</feature>
<name>A0A3P7TQW3_HAEPC</name>
<evidence type="ECO:0000256" key="1">
    <source>
        <dbReference type="SAM" id="MobiDB-lite"/>
    </source>
</evidence>
<dbReference type="AlphaFoldDB" id="A0A3P7TQW3"/>
<feature type="compositionally biased region" description="Polar residues" evidence="1">
    <location>
        <begin position="132"/>
        <end position="143"/>
    </location>
</feature>
<organism evidence="2 3">
    <name type="scientific">Haemonchus placei</name>
    <name type="common">Barber's pole worm</name>
    <dbReference type="NCBI Taxonomy" id="6290"/>
    <lineage>
        <taxon>Eukaryota</taxon>
        <taxon>Metazoa</taxon>
        <taxon>Ecdysozoa</taxon>
        <taxon>Nematoda</taxon>
        <taxon>Chromadorea</taxon>
        <taxon>Rhabditida</taxon>
        <taxon>Rhabditina</taxon>
        <taxon>Rhabditomorpha</taxon>
        <taxon>Strongyloidea</taxon>
        <taxon>Trichostrongylidae</taxon>
        <taxon>Haemonchus</taxon>
    </lineage>
</organism>
<proteinExistence type="predicted"/>
<accession>A0A3P7TQW3</accession>
<dbReference type="EMBL" id="UZAF01016259">
    <property type="protein sequence ID" value="VDO24136.1"/>
    <property type="molecule type" value="Genomic_DNA"/>
</dbReference>
<dbReference type="Proteomes" id="UP000268014">
    <property type="component" value="Unassembled WGS sequence"/>
</dbReference>
<protein>
    <submittedName>
        <fullName evidence="2">Uncharacterized protein</fullName>
    </submittedName>
</protein>